<dbReference type="EMBL" id="OBEG01000001">
    <property type="protein sequence ID" value="SNY74437.1"/>
    <property type="molecule type" value="Genomic_DNA"/>
</dbReference>
<name>A0A285KRF5_9NOCA</name>
<evidence type="ECO:0008006" key="3">
    <source>
        <dbReference type="Google" id="ProtNLM"/>
    </source>
</evidence>
<dbReference type="RefSeq" id="WP_097243299.1">
    <property type="nucleotide sequence ID" value="NZ_JAMTCV010000002.1"/>
</dbReference>
<dbReference type="Proteomes" id="UP000219565">
    <property type="component" value="Unassembled WGS sequence"/>
</dbReference>
<protein>
    <recommendedName>
        <fullName evidence="3">GAF domain-containing protein</fullName>
    </recommendedName>
</protein>
<evidence type="ECO:0000313" key="1">
    <source>
        <dbReference type="EMBL" id="SNY74437.1"/>
    </source>
</evidence>
<reference evidence="1 2" key="1">
    <citation type="submission" date="2017-09" db="EMBL/GenBank/DDBJ databases">
        <authorList>
            <person name="Ehlers B."/>
            <person name="Leendertz F.H."/>
        </authorList>
    </citation>
    <scope>NUCLEOTIDE SEQUENCE [LARGE SCALE GENOMIC DNA]</scope>
    <source>
        <strain evidence="1 2">DSM 45537</strain>
    </source>
</reference>
<dbReference type="OrthoDB" id="4553614at2"/>
<organism evidence="1 2">
    <name type="scientific">Nocardia amikacinitolerans</name>
    <dbReference type="NCBI Taxonomy" id="756689"/>
    <lineage>
        <taxon>Bacteria</taxon>
        <taxon>Bacillati</taxon>
        <taxon>Actinomycetota</taxon>
        <taxon>Actinomycetes</taxon>
        <taxon>Mycobacteriales</taxon>
        <taxon>Nocardiaceae</taxon>
        <taxon>Nocardia</taxon>
    </lineage>
</organism>
<sequence length="160" mass="16882">MLETSSCAEAGDAPTAAQGPADIRDLHAVVRELAKALPHGVLVGLTVRVGDEIAVRAWSSPRAKLAEEAQLISDAAPNRAALSEESARTVGDLDAETRWSDCRAQLRLLGLRSLHCRGLRAANGTAAVLTVYADRPHVLDVDLDPAAAACREIVAMLDGR</sequence>
<proteinExistence type="predicted"/>
<accession>A0A285KRF5</accession>
<gene>
    <name evidence="1" type="ORF">SAMN04244553_0249</name>
</gene>
<evidence type="ECO:0000313" key="2">
    <source>
        <dbReference type="Proteomes" id="UP000219565"/>
    </source>
</evidence>
<keyword evidence="2" id="KW-1185">Reference proteome</keyword>
<dbReference type="AlphaFoldDB" id="A0A285KRF5"/>
<dbReference type="Gene3D" id="3.30.450.40">
    <property type="match status" value="1"/>
</dbReference>
<dbReference type="InterPro" id="IPR029016">
    <property type="entry name" value="GAF-like_dom_sf"/>
</dbReference>